<keyword evidence="1" id="KW-0812">Transmembrane</keyword>
<accession>A0AAN6V5K3</accession>
<keyword evidence="1" id="KW-0472">Membrane</keyword>
<dbReference type="Proteomes" id="UP001302676">
    <property type="component" value="Unassembled WGS sequence"/>
</dbReference>
<organism evidence="2 3">
    <name type="scientific">Dichotomopilus funicola</name>
    <dbReference type="NCBI Taxonomy" id="1934379"/>
    <lineage>
        <taxon>Eukaryota</taxon>
        <taxon>Fungi</taxon>
        <taxon>Dikarya</taxon>
        <taxon>Ascomycota</taxon>
        <taxon>Pezizomycotina</taxon>
        <taxon>Sordariomycetes</taxon>
        <taxon>Sordariomycetidae</taxon>
        <taxon>Sordariales</taxon>
        <taxon>Chaetomiaceae</taxon>
        <taxon>Dichotomopilus</taxon>
    </lineage>
</organism>
<name>A0AAN6V5K3_9PEZI</name>
<comment type="caution">
    <text evidence="2">The sequence shown here is derived from an EMBL/GenBank/DDBJ whole genome shotgun (WGS) entry which is preliminary data.</text>
</comment>
<protein>
    <submittedName>
        <fullName evidence="2">Uncharacterized protein</fullName>
    </submittedName>
</protein>
<keyword evidence="3" id="KW-1185">Reference proteome</keyword>
<keyword evidence="1" id="KW-1133">Transmembrane helix</keyword>
<dbReference type="AlphaFoldDB" id="A0AAN6V5K3"/>
<gene>
    <name evidence="2" type="ORF">C8A04DRAFT_27485</name>
</gene>
<reference evidence="2" key="1">
    <citation type="journal article" date="2023" name="Mol. Phylogenet. Evol.">
        <title>Genome-scale phylogeny and comparative genomics of the fungal order Sordariales.</title>
        <authorList>
            <person name="Hensen N."/>
            <person name="Bonometti L."/>
            <person name="Westerberg I."/>
            <person name="Brannstrom I.O."/>
            <person name="Guillou S."/>
            <person name="Cros-Aarteil S."/>
            <person name="Calhoun S."/>
            <person name="Haridas S."/>
            <person name="Kuo A."/>
            <person name="Mondo S."/>
            <person name="Pangilinan J."/>
            <person name="Riley R."/>
            <person name="LaButti K."/>
            <person name="Andreopoulos B."/>
            <person name="Lipzen A."/>
            <person name="Chen C."/>
            <person name="Yan M."/>
            <person name="Daum C."/>
            <person name="Ng V."/>
            <person name="Clum A."/>
            <person name="Steindorff A."/>
            <person name="Ohm R.A."/>
            <person name="Martin F."/>
            <person name="Silar P."/>
            <person name="Natvig D.O."/>
            <person name="Lalanne C."/>
            <person name="Gautier V."/>
            <person name="Ament-Velasquez S.L."/>
            <person name="Kruys A."/>
            <person name="Hutchinson M.I."/>
            <person name="Powell A.J."/>
            <person name="Barry K."/>
            <person name="Miller A.N."/>
            <person name="Grigoriev I.V."/>
            <person name="Debuchy R."/>
            <person name="Gladieux P."/>
            <person name="Hiltunen Thoren M."/>
            <person name="Johannesson H."/>
        </authorList>
    </citation>
    <scope>NUCLEOTIDE SEQUENCE</scope>
    <source>
        <strain evidence="2">CBS 141.50</strain>
    </source>
</reference>
<feature type="transmembrane region" description="Helical" evidence="1">
    <location>
        <begin position="125"/>
        <end position="146"/>
    </location>
</feature>
<dbReference type="RefSeq" id="XP_062638132.1">
    <property type="nucleotide sequence ID" value="XM_062780307.1"/>
</dbReference>
<sequence length="167" mass="18889">MDIHALINTTDTHNSPCAERSYQLQTQRIPGPVFQRKRPPNNLTRDEKIQIRTLREYLNWTDSQIAAARGKTVREVQQALTGPLTPPPKRSDRKPRFKCEQRIPPVGGQETRPVSMAGVARNNGLLAAWSMCALLLRLVISMFRYVSGRSVTYAHTYSRLCPTATCL</sequence>
<proteinExistence type="predicted"/>
<evidence type="ECO:0000313" key="3">
    <source>
        <dbReference type="Proteomes" id="UP001302676"/>
    </source>
</evidence>
<evidence type="ECO:0000256" key="1">
    <source>
        <dbReference type="SAM" id="Phobius"/>
    </source>
</evidence>
<dbReference type="GeneID" id="87816920"/>
<evidence type="ECO:0000313" key="2">
    <source>
        <dbReference type="EMBL" id="KAK4144761.1"/>
    </source>
</evidence>
<dbReference type="EMBL" id="MU853574">
    <property type="protein sequence ID" value="KAK4144761.1"/>
    <property type="molecule type" value="Genomic_DNA"/>
</dbReference>
<reference evidence="2" key="2">
    <citation type="submission" date="2023-05" db="EMBL/GenBank/DDBJ databases">
        <authorList>
            <consortium name="Lawrence Berkeley National Laboratory"/>
            <person name="Steindorff A."/>
            <person name="Hensen N."/>
            <person name="Bonometti L."/>
            <person name="Westerberg I."/>
            <person name="Brannstrom I.O."/>
            <person name="Guillou S."/>
            <person name="Cros-Aarteil S."/>
            <person name="Calhoun S."/>
            <person name="Haridas S."/>
            <person name="Kuo A."/>
            <person name="Mondo S."/>
            <person name="Pangilinan J."/>
            <person name="Riley R."/>
            <person name="Labutti K."/>
            <person name="Andreopoulos B."/>
            <person name="Lipzen A."/>
            <person name="Chen C."/>
            <person name="Yanf M."/>
            <person name="Daum C."/>
            <person name="Ng V."/>
            <person name="Clum A."/>
            <person name="Ohm R."/>
            <person name="Martin F."/>
            <person name="Silar P."/>
            <person name="Natvig D."/>
            <person name="Lalanne C."/>
            <person name="Gautier V."/>
            <person name="Ament-Velasquez S.L."/>
            <person name="Kruys A."/>
            <person name="Hutchinson M.I."/>
            <person name="Powell A.J."/>
            <person name="Barry K."/>
            <person name="Miller A.N."/>
            <person name="Grigoriev I.V."/>
            <person name="Debuchy R."/>
            <person name="Gladieux P."/>
            <person name="Thoren M.H."/>
            <person name="Johannesson H."/>
        </authorList>
    </citation>
    <scope>NUCLEOTIDE SEQUENCE</scope>
    <source>
        <strain evidence="2">CBS 141.50</strain>
    </source>
</reference>